<dbReference type="EMBL" id="FXTP01000011">
    <property type="protein sequence ID" value="SMO80920.1"/>
    <property type="molecule type" value="Genomic_DNA"/>
</dbReference>
<dbReference type="PROSITE" id="PS51318">
    <property type="entry name" value="TAT"/>
    <property type="match status" value="1"/>
</dbReference>
<dbReference type="AlphaFoldDB" id="A0A521ECL2"/>
<reference evidence="1 2" key="1">
    <citation type="submission" date="2017-05" db="EMBL/GenBank/DDBJ databases">
        <authorList>
            <person name="Varghese N."/>
            <person name="Submissions S."/>
        </authorList>
    </citation>
    <scope>NUCLEOTIDE SEQUENCE [LARGE SCALE GENOMIC DNA]</scope>
    <source>
        <strain evidence="1 2">DSM 21985</strain>
    </source>
</reference>
<dbReference type="InterPro" id="IPR027056">
    <property type="entry name" value="Gluconate_2DH_su3"/>
</dbReference>
<sequence>MSDQTKKTMNRRQALKSIGVLLGGAVSAPVAMGFLNGVKAEPGLSWNPSFFSETEAKIVSLVTDIIMPETDTPAASELGVPKFIEDMVGKVWDPYSRERFMNGFEYFQERALDDLRMDFYKASPTMQKAFVNKRHRQIFGEVVDWSERPFLWSMKELTITGYCTTEVGATQLLHHDPIPGGYEGCVSLEETGGKTWAL</sequence>
<evidence type="ECO:0000313" key="2">
    <source>
        <dbReference type="Proteomes" id="UP000317557"/>
    </source>
</evidence>
<dbReference type="Pfam" id="PF13618">
    <property type="entry name" value="Gluconate_2-dh3"/>
    <property type="match status" value="1"/>
</dbReference>
<dbReference type="RefSeq" id="WP_142455068.1">
    <property type="nucleotide sequence ID" value="NZ_FXTP01000011.1"/>
</dbReference>
<protein>
    <submittedName>
        <fullName evidence="1">Gluconate 2-dehydrogenase subunit 3</fullName>
    </submittedName>
</protein>
<proteinExistence type="predicted"/>
<dbReference type="OrthoDB" id="6385145at2"/>
<organism evidence="1 2">
    <name type="scientific">Gracilimonas mengyeensis</name>
    <dbReference type="NCBI Taxonomy" id="1302730"/>
    <lineage>
        <taxon>Bacteria</taxon>
        <taxon>Pseudomonadati</taxon>
        <taxon>Balneolota</taxon>
        <taxon>Balneolia</taxon>
        <taxon>Balneolales</taxon>
        <taxon>Balneolaceae</taxon>
        <taxon>Gracilimonas</taxon>
    </lineage>
</organism>
<accession>A0A521ECL2</accession>
<keyword evidence="2" id="KW-1185">Reference proteome</keyword>
<gene>
    <name evidence="1" type="ORF">SAMN06265219_11173</name>
</gene>
<name>A0A521ECL2_9BACT</name>
<dbReference type="Proteomes" id="UP000317557">
    <property type="component" value="Unassembled WGS sequence"/>
</dbReference>
<evidence type="ECO:0000313" key="1">
    <source>
        <dbReference type="EMBL" id="SMO80920.1"/>
    </source>
</evidence>
<dbReference type="InterPro" id="IPR006311">
    <property type="entry name" value="TAT_signal"/>
</dbReference>